<proteinExistence type="predicted"/>
<gene>
    <name evidence="1" type="ORF">OIE14_11230</name>
</gene>
<keyword evidence="2" id="KW-1185">Reference proteome</keyword>
<evidence type="ECO:0008006" key="3">
    <source>
        <dbReference type="Google" id="ProtNLM"/>
    </source>
</evidence>
<reference evidence="1 2" key="1">
    <citation type="submission" date="2022-10" db="EMBL/GenBank/DDBJ databases">
        <title>The complete genomes of actinobacterial strains from the NBC collection.</title>
        <authorList>
            <person name="Joergensen T.S."/>
            <person name="Alvarez Arevalo M."/>
            <person name="Sterndorff E.B."/>
            <person name="Faurdal D."/>
            <person name="Vuksanovic O."/>
            <person name="Mourched A.-S."/>
            <person name="Charusanti P."/>
            <person name="Shaw S."/>
            <person name="Blin K."/>
            <person name="Weber T."/>
        </authorList>
    </citation>
    <scope>NUCLEOTIDE SEQUENCE [LARGE SCALE GENOMIC DNA]</scope>
    <source>
        <strain evidence="1 2">NBC 01809</strain>
    </source>
</reference>
<protein>
    <recommendedName>
        <fullName evidence="3">Transcriptional regulator</fullName>
    </recommendedName>
</protein>
<evidence type="ECO:0000313" key="1">
    <source>
        <dbReference type="EMBL" id="WSA34566.1"/>
    </source>
</evidence>
<name>A0ABZ1EJZ4_9ACTN</name>
<dbReference type="Proteomes" id="UP001334804">
    <property type="component" value="Chromosome"/>
</dbReference>
<dbReference type="EMBL" id="CP109071">
    <property type="protein sequence ID" value="WSA34566.1"/>
    <property type="molecule type" value="Genomic_DNA"/>
</dbReference>
<sequence length="73" mass="8250">MTDVIRPKTQHTEEQRAALAEAVKAAREADEAEERAWEKIKKARDLGVLDTVLCDQTGRSRATLNRRYGPRTA</sequence>
<dbReference type="RefSeq" id="WP_326564572.1">
    <property type="nucleotide sequence ID" value="NZ_CP109071.1"/>
</dbReference>
<evidence type="ECO:0000313" key="2">
    <source>
        <dbReference type="Proteomes" id="UP001334804"/>
    </source>
</evidence>
<accession>A0ABZ1EJZ4</accession>
<organism evidence="1 2">
    <name type="scientific">Micromonospora peucetia</name>
    <dbReference type="NCBI Taxonomy" id="47871"/>
    <lineage>
        <taxon>Bacteria</taxon>
        <taxon>Bacillati</taxon>
        <taxon>Actinomycetota</taxon>
        <taxon>Actinomycetes</taxon>
        <taxon>Micromonosporales</taxon>
        <taxon>Micromonosporaceae</taxon>
        <taxon>Micromonospora</taxon>
    </lineage>
</organism>